<dbReference type="EMBL" id="CM008046">
    <property type="protein sequence ID" value="PVH66444.1"/>
    <property type="molecule type" value="Genomic_DNA"/>
</dbReference>
<dbReference type="Proteomes" id="UP000243499">
    <property type="component" value="Chromosome 1"/>
</dbReference>
<proteinExistence type="predicted"/>
<name>A0A2T8KWA2_9POAL</name>
<organism evidence="1">
    <name type="scientific">Panicum hallii</name>
    <dbReference type="NCBI Taxonomy" id="206008"/>
    <lineage>
        <taxon>Eukaryota</taxon>
        <taxon>Viridiplantae</taxon>
        <taxon>Streptophyta</taxon>
        <taxon>Embryophyta</taxon>
        <taxon>Tracheophyta</taxon>
        <taxon>Spermatophyta</taxon>
        <taxon>Magnoliopsida</taxon>
        <taxon>Liliopsida</taxon>
        <taxon>Poales</taxon>
        <taxon>Poaceae</taxon>
        <taxon>PACMAD clade</taxon>
        <taxon>Panicoideae</taxon>
        <taxon>Panicodae</taxon>
        <taxon>Paniceae</taxon>
        <taxon>Panicinae</taxon>
        <taxon>Panicum</taxon>
        <taxon>Panicum sect. Panicum</taxon>
    </lineage>
</organism>
<reference evidence="1" key="1">
    <citation type="submission" date="2018-04" db="EMBL/GenBank/DDBJ databases">
        <title>WGS assembly of Panicum hallii.</title>
        <authorList>
            <person name="Lovell J."/>
            <person name="Jenkins J."/>
            <person name="Lowry D."/>
            <person name="Mamidi S."/>
            <person name="Sreedasyam A."/>
            <person name="Weng X."/>
            <person name="Barry K."/>
            <person name="Bonette J."/>
            <person name="Campitelli B."/>
            <person name="Daum C."/>
            <person name="Gordon S."/>
            <person name="Gould B."/>
            <person name="Lipzen A."/>
            <person name="Macqueen A."/>
            <person name="Palacio-Mejia J."/>
            <person name="Plott C."/>
            <person name="Shakirov E."/>
            <person name="Shu S."/>
            <person name="Yoshinaga Y."/>
            <person name="Zane M."/>
            <person name="Rokhsar D."/>
            <person name="Grimwood J."/>
            <person name="Schmutz J."/>
            <person name="Juenger T."/>
        </authorList>
    </citation>
    <scope>NUCLEOTIDE SEQUENCE [LARGE SCALE GENOMIC DNA]</scope>
    <source>
        <strain evidence="1">FIL2</strain>
    </source>
</reference>
<protein>
    <submittedName>
        <fullName evidence="1">Uncharacterized protein</fullName>
    </submittedName>
</protein>
<gene>
    <name evidence="1" type="ORF">PAHAL_1G248400</name>
</gene>
<dbReference type="Gramene" id="PVH66444">
    <property type="protein sequence ID" value="PVH66444"/>
    <property type="gene ID" value="PAHAL_1G248400"/>
</dbReference>
<dbReference type="AlphaFoldDB" id="A0A2T8KWA2"/>
<evidence type="ECO:0000313" key="1">
    <source>
        <dbReference type="EMBL" id="PVH66444.1"/>
    </source>
</evidence>
<accession>A0A2T8KWA2</accession>
<sequence length="75" mass="8530">MHCLLILKGGPGSFGDTEYSTNKEPKPLSGLPYAGVLVLQLVSLQFQLRPASFRILTDKRKDKEQIYLQFLQDNY</sequence>